<organism evidence="7 8">
    <name type="scientific">Allorhizobium borbori</name>
    <dbReference type="NCBI Taxonomy" id="485907"/>
    <lineage>
        <taxon>Bacteria</taxon>
        <taxon>Pseudomonadati</taxon>
        <taxon>Pseudomonadota</taxon>
        <taxon>Alphaproteobacteria</taxon>
        <taxon>Hyphomicrobiales</taxon>
        <taxon>Rhizobiaceae</taxon>
        <taxon>Rhizobium/Agrobacterium group</taxon>
        <taxon>Allorhizobium</taxon>
    </lineage>
</organism>
<evidence type="ECO:0000259" key="6">
    <source>
        <dbReference type="Pfam" id="PF01343"/>
    </source>
</evidence>
<evidence type="ECO:0000256" key="2">
    <source>
        <dbReference type="ARBA" id="ARBA00022670"/>
    </source>
</evidence>
<gene>
    <name evidence="7" type="ORF">GGQ66_000925</name>
</gene>
<evidence type="ECO:0000313" key="7">
    <source>
        <dbReference type="EMBL" id="MBB4102390.1"/>
    </source>
</evidence>
<evidence type="ECO:0000256" key="5">
    <source>
        <dbReference type="SAM" id="MobiDB-lite"/>
    </source>
</evidence>
<dbReference type="EMBL" id="JACIDU010000003">
    <property type="protein sequence ID" value="MBB4102390.1"/>
    <property type="molecule type" value="Genomic_DNA"/>
</dbReference>
<dbReference type="InterPro" id="IPR002142">
    <property type="entry name" value="Peptidase_S49"/>
</dbReference>
<dbReference type="RefSeq" id="WP_183789908.1">
    <property type="nucleotide sequence ID" value="NZ_JACIDU010000003.1"/>
</dbReference>
<evidence type="ECO:0000313" key="8">
    <source>
        <dbReference type="Proteomes" id="UP000584824"/>
    </source>
</evidence>
<comment type="similarity">
    <text evidence="1">Belongs to the peptidase S49 family.</text>
</comment>
<name>A0A7W6JZH6_9HYPH</name>
<feature type="compositionally biased region" description="Acidic residues" evidence="5">
    <location>
        <begin position="311"/>
        <end position="367"/>
    </location>
</feature>
<keyword evidence="4" id="KW-0720">Serine protease</keyword>
<accession>A0A7W6JZH6</accession>
<dbReference type="PANTHER" id="PTHR33209">
    <property type="entry name" value="PROTEASE 4"/>
    <property type="match status" value="1"/>
</dbReference>
<dbReference type="InterPro" id="IPR033855">
    <property type="entry name" value="Protein_C"/>
</dbReference>
<dbReference type="SUPFAM" id="SSF52096">
    <property type="entry name" value="ClpP/crotonase"/>
    <property type="match status" value="1"/>
</dbReference>
<proteinExistence type="inferred from homology"/>
<feature type="region of interest" description="Disordered" evidence="5">
    <location>
        <begin position="307"/>
        <end position="377"/>
    </location>
</feature>
<dbReference type="GO" id="GO:0008236">
    <property type="term" value="F:serine-type peptidase activity"/>
    <property type="evidence" value="ECO:0007669"/>
    <property type="project" value="UniProtKB-KW"/>
</dbReference>
<feature type="domain" description="Peptidase S49" evidence="6">
    <location>
        <begin position="128"/>
        <end position="270"/>
    </location>
</feature>
<dbReference type="PANTHER" id="PTHR33209:SF1">
    <property type="entry name" value="PEPTIDASE S49 DOMAIN-CONTAINING PROTEIN"/>
    <property type="match status" value="1"/>
</dbReference>
<dbReference type="Pfam" id="PF01343">
    <property type="entry name" value="Peptidase_S49"/>
    <property type="match status" value="1"/>
</dbReference>
<reference evidence="7 8" key="1">
    <citation type="submission" date="2020-08" db="EMBL/GenBank/DDBJ databases">
        <title>Genomic Encyclopedia of Type Strains, Phase IV (KMG-IV): sequencing the most valuable type-strain genomes for metagenomic binning, comparative biology and taxonomic classification.</title>
        <authorList>
            <person name="Goeker M."/>
        </authorList>
    </citation>
    <scope>NUCLEOTIDE SEQUENCE [LARGE SCALE GENOMIC DNA]</scope>
    <source>
        <strain evidence="7 8">DSM 26385</strain>
    </source>
</reference>
<dbReference type="Gene3D" id="3.90.226.10">
    <property type="entry name" value="2-enoyl-CoA Hydratase, Chain A, domain 1"/>
    <property type="match status" value="1"/>
</dbReference>
<dbReference type="Proteomes" id="UP000584824">
    <property type="component" value="Unassembled WGS sequence"/>
</dbReference>
<dbReference type="CDD" id="cd07022">
    <property type="entry name" value="S49_Sppa_36K_type"/>
    <property type="match status" value="1"/>
</dbReference>
<protein>
    <submittedName>
        <fullName evidence="7">Signal peptide peptidase SppA</fullName>
    </submittedName>
</protein>
<keyword evidence="8" id="KW-1185">Reference proteome</keyword>
<keyword evidence="3" id="KW-0378">Hydrolase</keyword>
<sequence>MLKLFRSTSHLGQPWAIEQSAMRAILARAEEQERSFQAIAKEWGDQLEGAWDGQIHNGIAVIPVGGVLMRQLSWWGLFSGSSSYEILIRDINAAVKNPDVRAIILDVDSPGGEVTGCAELADAIHSMAQEKTIVAYGTGMVASAAYWIASSCSRVVVSATSSVGSIGVMATIMDASAAYERSGIKEYRFISSQSPMKNADPGTKEGDAAIQTNVDALAEVFVSAVANFRRVSRADVLSDFGKGGCFVGQAAVDAGLADAVGSLEGLISELGNTNQSTAPALPAVTGGNEMGLIKATAKSLKVKAKARAAEEDQNAEDEEELDAEDEDDVNAEGEDDDTTAEGEDDDTSAEDEEVDAEDEEEAEDEEPVPASKAKAKGEKARIAAILGHPAAVGRRKLAEHIALSTSMSVKAAADMLRASPKKTATSAKGNGFDARLRAQGNVKLGAGSQGTRSARDGGDELLATAKMLGIKTR</sequence>
<evidence type="ECO:0000256" key="1">
    <source>
        <dbReference type="ARBA" id="ARBA00008683"/>
    </source>
</evidence>
<evidence type="ECO:0000256" key="3">
    <source>
        <dbReference type="ARBA" id="ARBA00022801"/>
    </source>
</evidence>
<keyword evidence="2" id="KW-0645">Protease</keyword>
<evidence type="ECO:0000256" key="4">
    <source>
        <dbReference type="ARBA" id="ARBA00022825"/>
    </source>
</evidence>
<dbReference type="GO" id="GO:0006508">
    <property type="term" value="P:proteolysis"/>
    <property type="evidence" value="ECO:0007669"/>
    <property type="project" value="UniProtKB-KW"/>
</dbReference>
<comment type="caution">
    <text evidence="7">The sequence shown here is derived from an EMBL/GenBank/DDBJ whole genome shotgun (WGS) entry which is preliminary data.</text>
</comment>
<dbReference type="AlphaFoldDB" id="A0A7W6JZH6"/>
<dbReference type="InterPro" id="IPR029045">
    <property type="entry name" value="ClpP/crotonase-like_dom_sf"/>
</dbReference>